<evidence type="ECO:0000256" key="1">
    <source>
        <dbReference type="SAM" id="MobiDB-lite"/>
    </source>
</evidence>
<comment type="caution">
    <text evidence="2">The sequence shown here is derived from an EMBL/GenBank/DDBJ whole genome shotgun (WGS) entry which is preliminary data.</text>
</comment>
<protein>
    <submittedName>
        <fullName evidence="2">Uncharacterized protein</fullName>
    </submittedName>
</protein>
<dbReference type="AlphaFoldDB" id="A0A401G3Y8"/>
<gene>
    <name evidence="2" type="ORF">DENIS_4900</name>
</gene>
<sequence length="63" mass="6970">MHISQIQTDQLSGMSGKRGKIPGISLRGFASRGRRQSLRDRIPRQSLNAIKLGNSGICRHTPE</sequence>
<keyword evidence="3" id="KW-1185">Reference proteome</keyword>
<feature type="compositionally biased region" description="Polar residues" evidence="1">
    <location>
        <begin position="1"/>
        <end position="13"/>
    </location>
</feature>
<organism evidence="2 3">
    <name type="scientific">Desulfonema ishimotonii</name>
    <dbReference type="NCBI Taxonomy" id="45657"/>
    <lineage>
        <taxon>Bacteria</taxon>
        <taxon>Pseudomonadati</taxon>
        <taxon>Thermodesulfobacteriota</taxon>
        <taxon>Desulfobacteria</taxon>
        <taxon>Desulfobacterales</taxon>
        <taxon>Desulfococcaceae</taxon>
        <taxon>Desulfonema</taxon>
    </lineage>
</organism>
<reference evidence="3" key="2">
    <citation type="submission" date="2019-01" db="EMBL/GenBank/DDBJ databases">
        <title>Genome sequence of Desulfonema ishimotonii strain Tokyo 01.</title>
        <authorList>
            <person name="Fukui M."/>
        </authorList>
    </citation>
    <scope>NUCLEOTIDE SEQUENCE [LARGE SCALE GENOMIC DNA]</scope>
    <source>
        <strain evidence="3">Tokyo 01</strain>
    </source>
</reference>
<accession>A0A401G3Y8</accession>
<reference evidence="3" key="1">
    <citation type="submission" date="2017-11" db="EMBL/GenBank/DDBJ databases">
        <authorList>
            <person name="Watanabe M."/>
            <person name="Kojima H."/>
        </authorList>
    </citation>
    <scope>NUCLEOTIDE SEQUENCE [LARGE SCALE GENOMIC DNA]</scope>
    <source>
        <strain evidence="3">Tokyo 01</strain>
    </source>
</reference>
<evidence type="ECO:0000313" key="3">
    <source>
        <dbReference type="Proteomes" id="UP000288096"/>
    </source>
</evidence>
<proteinExistence type="predicted"/>
<dbReference type="EMBL" id="BEXT01000001">
    <property type="protein sequence ID" value="GBC63901.1"/>
    <property type="molecule type" value="Genomic_DNA"/>
</dbReference>
<dbReference type="Proteomes" id="UP000288096">
    <property type="component" value="Unassembled WGS sequence"/>
</dbReference>
<name>A0A401G3Y8_9BACT</name>
<evidence type="ECO:0000313" key="2">
    <source>
        <dbReference type="EMBL" id="GBC63901.1"/>
    </source>
</evidence>
<feature type="region of interest" description="Disordered" evidence="1">
    <location>
        <begin position="1"/>
        <end position="46"/>
    </location>
</feature>